<evidence type="ECO:0000256" key="3">
    <source>
        <dbReference type="ARBA" id="ARBA00022723"/>
    </source>
</evidence>
<dbReference type="InterPro" id="IPR016024">
    <property type="entry name" value="ARM-type_fold"/>
</dbReference>
<dbReference type="PANTHER" id="PTHR45726:SF1">
    <property type="entry name" value="AMINOPEPTIDASE B"/>
    <property type="match status" value="1"/>
</dbReference>
<dbReference type="EMBL" id="JAGTTL010000006">
    <property type="protein sequence ID" value="KAK6321216.1"/>
    <property type="molecule type" value="Genomic_DNA"/>
</dbReference>
<evidence type="ECO:0000256" key="5">
    <source>
        <dbReference type="ARBA" id="ARBA00022833"/>
    </source>
</evidence>
<feature type="binding site" evidence="7">
    <location>
        <position position="98"/>
    </location>
    <ligand>
        <name>Zn(2+)</name>
        <dbReference type="ChEBI" id="CHEBI:29105"/>
        <note>catalytic</note>
    </ligand>
</feature>
<keyword evidence="3 7" id="KW-0479">Metal-binding</keyword>
<dbReference type="SUPFAM" id="SSF48371">
    <property type="entry name" value="ARM repeat"/>
    <property type="match status" value="1"/>
</dbReference>
<dbReference type="InterPro" id="IPR001930">
    <property type="entry name" value="Peptidase_M1"/>
</dbReference>
<keyword evidence="4" id="KW-0378">Hydrolase</keyword>
<organism evidence="9 10">
    <name type="scientific">Coregonus suidteri</name>
    <dbReference type="NCBI Taxonomy" id="861788"/>
    <lineage>
        <taxon>Eukaryota</taxon>
        <taxon>Metazoa</taxon>
        <taxon>Chordata</taxon>
        <taxon>Craniata</taxon>
        <taxon>Vertebrata</taxon>
        <taxon>Euteleostomi</taxon>
        <taxon>Actinopterygii</taxon>
        <taxon>Neopterygii</taxon>
        <taxon>Teleostei</taxon>
        <taxon>Protacanthopterygii</taxon>
        <taxon>Salmoniformes</taxon>
        <taxon>Salmonidae</taxon>
        <taxon>Coregoninae</taxon>
        <taxon>Coregonus</taxon>
    </lineage>
</organism>
<protein>
    <recommendedName>
        <fullName evidence="8">Peptidase M1 leukotriene A4 hydrolase/aminopeptidase C-terminal domain-containing protein</fullName>
    </recommendedName>
</protein>
<feature type="binding site" evidence="7">
    <location>
        <position position="94"/>
    </location>
    <ligand>
        <name>Zn(2+)</name>
        <dbReference type="ChEBI" id="CHEBI:29105"/>
        <note>catalytic</note>
    </ligand>
</feature>
<feature type="binding site" evidence="7">
    <location>
        <position position="117"/>
    </location>
    <ligand>
        <name>Zn(2+)</name>
        <dbReference type="ChEBI" id="CHEBI:29105"/>
        <note>catalytic</note>
    </ligand>
</feature>
<dbReference type="GO" id="GO:0070006">
    <property type="term" value="F:metalloaminopeptidase activity"/>
    <property type="evidence" value="ECO:0007669"/>
    <property type="project" value="TreeGrafter"/>
</dbReference>
<evidence type="ECO:0000256" key="2">
    <source>
        <dbReference type="ARBA" id="ARBA00022670"/>
    </source>
</evidence>
<dbReference type="PRINTS" id="PR00756">
    <property type="entry name" value="ALADIPTASE"/>
</dbReference>
<comment type="cofactor">
    <cofactor evidence="7">
        <name>Zn(2+)</name>
        <dbReference type="ChEBI" id="CHEBI:29105"/>
    </cofactor>
    <text evidence="7">Binds 1 zinc ion per subunit.</text>
</comment>
<keyword evidence="10" id="KW-1185">Reference proteome</keyword>
<proteinExistence type="inferred from homology"/>
<dbReference type="Gene3D" id="1.25.40.320">
    <property type="entry name" value="Peptidase M1, leukotriene A4 hydrolase/aminopeptidase C-terminal domain"/>
    <property type="match status" value="1"/>
</dbReference>
<evidence type="ECO:0000256" key="6">
    <source>
        <dbReference type="ARBA" id="ARBA00023049"/>
    </source>
</evidence>
<dbReference type="GO" id="GO:0008270">
    <property type="term" value="F:zinc ion binding"/>
    <property type="evidence" value="ECO:0007669"/>
    <property type="project" value="InterPro"/>
</dbReference>
<dbReference type="InterPro" id="IPR038502">
    <property type="entry name" value="M1_LTA-4_hydro/amino_C_sf"/>
</dbReference>
<dbReference type="AlphaFoldDB" id="A0AAN8R1R9"/>
<dbReference type="Pfam" id="PF09127">
    <property type="entry name" value="Leuk-A4-hydro_C"/>
    <property type="match status" value="1"/>
</dbReference>
<evidence type="ECO:0000256" key="4">
    <source>
        <dbReference type="ARBA" id="ARBA00022801"/>
    </source>
</evidence>
<name>A0AAN8R1R9_9TELE</name>
<dbReference type="InterPro" id="IPR014782">
    <property type="entry name" value="Peptidase_M1_dom"/>
</dbReference>
<dbReference type="InterPro" id="IPR015211">
    <property type="entry name" value="Peptidase_M1_C"/>
</dbReference>
<dbReference type="InterPro" id="IPR027268">
    <property type="entry name" value="Peptidase_M4/M1_CTD_sf"/>
</dbReference>
<dbReference type="PANTHER" id="PTHR45726">
    <property type="entry name" value="LEUKOTRIENE A-4 HYDROLASE"/>
    <property type="match status" value="1"/>
</dbReference>
<dbReference type="GO" id="GO:0006508">
    <property type="term" value="P:proteolysis"/>
    <property type="evidence" value="ECO:0007669"/>
    <property type="project" value="UniProtKB-KW"/>
</dbReference>
<keyword evidence="6" id="KW-0482">Metalloprotease</keyword>
<dbReference type="FunFam" id="3.30.2010.30:FF:000001">
    <property type="entry name" value="Leukotriene A(4) hydrolase"/>
    <property type="match status" value="1"/>
</dbReference>
<comment type="similarity">
    <text evidence="1">Belongs to the peptidase M1 family.</text>
</comment>
<keyword evidence="2" id="KW-0645">Protease</keyword>
<evidence type="ECO:0000313" key="10">
    <source>
        <dbReference type="Proteomes" id="UP001356427"/>
    </source>
</evidence>
<keyword evidence="5 7" id="KW-0862">Zinc</keyword>
<feature type="domain" description="Peptidase M1 leukotriene A4 hydrolase/aminopeptidase C-terminal" evidence="8">
    <location>
        <begin position="223"/>
        <end position="364"/>
    </location>
</feature>
<dbReference type="Gene3D" id="3.30.2010.30">
    <property type="match status" value="1"/>
</dbReference>
<sequence>MDQGTRVWTEPCLLQAAKQEYDRVIEEFLVVGEKLFGPYIWGRHTATSLVLPVRYDVLFKPPLFPFGGMENPCLTFITTCILAGDRSLADVIVHEICHSWFGNLVTNGNWGDFWLNEGFTMYAQRRVCREHYGEAYSSLEAATGRALLRQHSKGPPTQQTACEDQTRFKFHSVMAEDALEFFLEYFPDLKKKGVHKIEGLEFDSWLNVPGWPPYLPDLSAGQSLMKPTEQLSELWAVEGLDMASIKKTNIQAWKTYQTVYFLEKIIEKSPLPRETGGAVPSHHKSNNAELRLRWAQIISKNQHQPGYQHVRSLLSCQGKQMYTLLVYRALWNGSEETRALATEIFSATSHQLHVNVRNYVKKIIA</sequence>
<evidence type="ECO:0000256" key="7">
    <source>
        <dbReference type="PIRSR" id="PIRSR634015-3"/>
    </source>
</evidence>
<evidence type="ECO:0000313" key="9">
    <source>
        <dbReference type="EMBL" id="KAK6321216.1"/>
    </source>
</evidence>
<comment type="caution">
    <text evidence="9">The sequence shown here is derived from an EMBL/GenBank/DDBJ whole genome shotgun (WGS) entry which is preliminary data.</text>
</comment>
<accession>A0AAN8R1R9</accession>
<evidence type="ECO:0000256" key="1">
    <source>
        <dbReference type="ARBA" id="ARBA00010136"/>
    </source>
</evidence>
<reference evidence="9 10" key="1">
    <citation type="submission" date="2021-04" db="EMBL/GenBank/DDBJ databases">
        <authorList>
            <person name="De Guttry C."/>
            <person name="Zahm M."/>
            <person name="Klopp C."/>
            <person name="Cabau C."/>
            <person name="Louis A."/>
            <person name="Berthelot C."/>
            <person name="Parey E."/>
            <person name="Roest Crollius H."/>
            <person name="Montfort J."/>
            <person name="Robinson-Rechavi M."/>
            <person name="Bucao C."/>
            <person name="Bouchez O."/>
            <person name="Gislard M."/>
            <person name="Lluch J."/>
            <person name="Milhes M."/>
            <person name="Lampietro C."/>
            <person name="Lopez Roques C."/>
            <person name="Donnadieu C."/>
            <person name="Braasch I."/>
            <person name="Desvignes T."/>
            <person name="Postlethwait J."/>
            <person name="Bobe J."/>
            <person name="Wedekind C."/>
            <person name="Guiguen Y."/>
        </authorList>
    </citation>
    <scope>NUCLEOTIDE SEQUENCE [LARGE SCALE GENOMIC DNA]</scope>
    <source>
        <strain evidence="9">Cs_M1</strain>
        <tissue evidence="9">Blood</tissue>
    </source>
</reference>
<dbReference type="SMART" id="SM01263">
    <property type="entry name" value="Leuk-A4-hydro_C"/>
    <property type="match status" value="1"/>
</dbReference>
<gene>
    <name evidence="9" type="ORF">J4Q44_G00081920</name>
</gene>
<dbReference type="Gene3D" id="1.10.390.10">
    <property type="entry name" value="Neutral Protease Domain 2"/>
    <property type="match status" value="1"/>
</dbReference>
<dbReference type="Pfam" id="PF01433">
    <property type="entry name" value="Peptidase_M1"/>
    <property type="match status" value="1"/>
</dbReference>
<dbReference type="GO" id="GO:0005615">
    <property type="term" value="C:extracellular space"/>
    <property type="evidence" value="ECO:0007669"/>
    <property type="project" value="TreeGrafter"/>
</dbReference>
<evidence type="ECO:0000259" key="8">
    <source>
        <dbReference type="SMART" id="SM01263"/>
    </source>
</evidence>
<dbReference type="Proteomes" id="UP001356427">
    <property type="component" value="Unassembled WGS sequence"/>
</dbReference>
<dbReference type="SUPFAM" id="SSF55486">
    <property type="entry name" value="Metalloproteases ('zincins'), catalytic domain"/>
    <property type="match status" value="1"/>
</dbReference>
<dbReference type="InterPro" id="IPR034015">
    <property type="entry name" value="M1_LTA4H"/>
</dbReference>